<dbReference type="Proteomes" id="UP000022447">
    <property type="component" value="Unassembled WGS sequence"/>
</dbReference>
<evidence type="ECO:0000313" key="3">
    <source>
        <dbReference type="Proteomes" id="UP000022447"/>
    </source>
</evidence>
<evidence type="ECO:0008006" key="4">
    <source>
        <dbReference type="Google" id="ProtNLM"/>
    </source>
</evidence>
<dbReference type="OrthoDB" id="7876207at2"/>
<comment type="caution">
    <text evidence="2">The sequence shown here is derived from an EMBL/GenBank/DDBJ whole genome shotgun (WGS) entry which is preliminary data.</text>
</comment>
<protein>
    <recommendedName>
        <fullName evidence="4">Flp pilus assembly protein TadG</fullName>
    </recommendedName>
</protein>
<keyword evidence="1" id="KW-1133">Transmembrane helix</keyword>
<keyword evidence="3" id="KW-1185">Reference proteome</keyword>
<evidence type="ECO:0000313" key="2">
    <source>
        <dbReference type="EMBL" id="ETX14198.1"/>
    </source>
</evidence>
<dbReference type="eggNOG" id="COG4961">
    <property type="taxonomic scope" value="Bacteria"/>
</dbReference>
<keyword evidence="1" id="KW-0812">Transmembrane</keyword>
<reference evidence="2 3" key="1">
    <citation type="submission" date="2014-01" db="EMBL/GenBank/DDBJ databases">
        <title>Roseivivax halodurans JCM 10272 Genome Sequencing.</title>
        <authorList>
            <person name="Lai Q."/>
            <person name="Li G."/>
            <person name="Shao Z."/>
        </authorList>
    </citation>
    <scope>NUCLEOTIDE SEQUENCE [LARGE SCALE GENOMIC DNA]</scope>
    <source>
        <strain evidence="2 3">JCM 10272</strain>
    </source>
</reference>
<dbReference type="AlphaFoldDB" id="X7EGF8"/>
<sequence length="218" mass="24527">MVHRIATALRRFLTRDEGDATVESVIVMPGLFFVLGALWVWHDVGRQETLEQRINYTIGDMISRETNPIDDSYIDATYNLALAMLDSTSERSDVRISVVRQTEKLSSGNQNYEIVWSEARGAREALSGSINQMSDRLPLMARNDQVIVVETWRDYTPVLEAGLLPYEIASYSFTRPRFAPQVKFGAEEEQTASAGGDSGFDDSPGGPSVCQVYWWWCS</sequence>
<name>X7EGF8_9RHOB</name>
<organism evidence="2 3">
    <name type="scientific">Roseivivax halodurans JCM 10272</name>
    <dbReference type="NCBI Taxonomy" id="1449350"/>
    <lineage>
        <taxon>Bacteria</taxon>
        <taxon>Pseudomonadati</taxon>
        <taxon>Pseudomonadota</taxon>
        <taxon>Alphaproteobacteria</taxon>
        <taxon>Rhodobacterales</taxon>
        <taxon>Roseobacteraceae</taxon>
        <taxon>Roseivivax</taxon>
    </lineage>
</organism>
<accession>X7EGF8</accession>
<dbReference type="EMBL" id="JALZ01000013">
    <property type="protein sequence ID" value="ETX14198.1"/>
    <property type="molecule type" value="Genomic_DNA"/>
</dbReference>
<dbReference type="STRING" id="1449350.OCH239_04930"/>
<evidence type="ECO:0000256" key="1">
    <source>
        <dbReference type="SAM" id="Phobius"/>
    </source>
</evidence>
<gene>
    <name evidence="2" type="ORF">OCH239_04930</name>
</gene>
<proteinExistence type="predicted"/>
<dbReference type="RefSeq" id="WP_084782438.1">
    <property type="nucleotide sequence ID" value="NZ_JALZ01000013.1"/>
</dbReference>
<feature type="transmembrane region" description="Helical" evidence="1">
    <location>
        <begin position="20"/>
        <end position="41"/>
    </location>
</feature>
<keyword evidence="1" id="KW-0472">Membrane</keyword>